<dbReference type="RefSeq" id="WP_104069047.1">
    <property type="nucleotide sequence ID" value="NZ_PRDS01000001.1"/>
</dbReference>
<comment type="caution">
    <text evidence="2">The sequence shown here is derived from an EMBL/GenBank/DDBJ whole genome shotgun (WGS) entry which is preliminary data.</text>
</comment>
<evidence type="ECO:0000256" key="1">
    <source>
        <dbReference type="SAM" id="Phobius"/>
    </source>
</evidence>
<gene>
    <name evidence="2" type="ORF">LV82_00445</name>
</gene>
<organism evidence="2 3">
    <name type="scientific">Albidovulum inexpectatum</name>
    <dbReference type="NCBI Taxonomy" id="196587"/>
    <lineage>
        <taxon>Bacteria</taxon>
        <taxon>Pseudomonadati</taxon>
        <taxon>Pseudomonadota</taxon>
        <taxon>Alphaproteobacteria</taxon>
        <taxon>Rhodobacterales</taxon>
        <taxon>Paracoccaceae</taxon>
        <taxon>Albidovulum</taxon>
    </lineage>
</organism>
<feature type="transmembrane region" description="Helical" evidence="1">
    <location>
        <begin position="12"/>
        <end position="34"/>
    </location>
</feature>
<accession>A0A2S5JLZ6</accession>
<evidence type="ECO:0000313" key="3">
    <source>
        <dbReference type="Proteomes" id="UP000239736"/>
    </source>
</evidence>
<keyword evidence="1" id="KW-0812">Transmembrane</keyword>
<dbReference type="AlphaFoldDB" id="A0A2S5JLZ6"/>
<reference evidence="2 3" key="1">
    <citation type="submission" date="2018-01" db="EMBL/GenBank/DDBJ databases">
        <title>Genomic Encyclopedia of Archaeal and Bacterial Type Strains, Phase II (KMG-II): from individual species to whole genera.</title>
        <authorList>
            <person name="Goeker M."/>
        </authorList>
    </citation>
    <scope>NUCLEOTIDE SEQUENCE [LARGE SCALE GENOMIC DNA]</scope>
    <source>
        <strain evidence="2 3">DSM 12048</strain>
    </source>
</reference>
<name>A0A2S5JLZ6_9RHOB</name>
<sequence>MARPDNPHSRLVFWLKIALPLVALALLSSMFLLARSPQRGTPPPVSPEELAALIREQRLRNPEYAGVTKDGAALRVSADLARAPGGGGAGQSAPSEASAEGVAADYALPDGRHITILAGQALMDRADRVLRMAEGVEIVTSTAWRLTTQTLQAALDRTRLVSDGLVQAEAPFGTLTGGRMEIRREGETYLLVFTDGVKLIYQPRKQE</sequence>
<keyword evidence="1" id="KW-0472">Membrane</keyword>
<evidence type="ECO:0000313" key="2">
    <source>
        <dbReference type="EMBL" id="PPB82509.1"/>
    </source>
</evidence>
<keyword evidence="3" id="KW-1185">Reference proteome</keyword>
<keyword evidence="1" id="KW-1133">Transmembrane helix</keyword>
<dbReference type="OrthoDB" id="7871110at2"/>
<dbReference type="Proteomes" id="UP000239736">
    <property type="component" value="Unassembled WGS sequence"/>
</dbReference>
<protein>
    <submittedName>
        <fullName evidence="2">Lipopolysaccharide export system protein LptC</fullName>
    </submittedName>
</protein>
<proteinExistence type="predicted"/>
<dbReference type="EMBL" id="PRDS01000001">
    <property type="protein sequence ID" value="PPB82509.1"/>
    <property type="molecule type" value="Genomic_DNA"/>
</dbReference>